<dbReference type="GO" id="GO:0006631">
    <property type="term" value="P:fatty acid metabolic process"/>
    <property type="evidence" value="ECO:0007669"/>
    <property type="project" value="TreeGrafter"/>
</dbReference>
<dbReference type="Pfam" id="PF00887">
    <property type="entry name" value="ACBP"/>
    <property type="match status" value="1"/>
</dbReference>
<organism evidence="4 5">
    <name type="scientific">Synchytrium microbalum</name>
    <dbReference type="NCBI Taxonomy" id="1806994"/>
    <lineage>
        <taxon>Eukaryota</taxon>
        <taxon>Fungi</taxon>
        <taxon>Fungi incertae sedis</taxon>
        <taxon>Chytridiomycota</taxon>
        <taxon>Chytridiomycota incertae sedis</taxon>
        <taxon>Chytridiomycetes</taxon>
        <taxon>Synchytriales</taxon>
        <taxon>Synchytriaceae</taxon>
        <taxon>Synchytrium</taxon>
    </lineage>
</organism>
<keyword evidence="5" id="KW-1185">Reference proteome</keyword>
<dbReference type="GO" id="GO:0000062">
    <property type="term" value="F:fatty-acyl-CoA binding"/>
    <property type="evidence" value="ECO:0007669"/>
    <property type="project" value="InterPro"/>
</dbReference>
<dbReference type="RefSeq" id="XP_031026570.1">
    <property type="nucleotide sequence ID" value="XM_031167389.1"/>
</dbReference>
<gene>
    <name evidence="4" type="ORF">SmJEL517_g01461</name>
</gene>
<dbReference type="InterPro" id="IPR000582">
    <property type="entry name" value="Acyl-CoA-binding_protein"/>
</dbReference>
<protein>
    <recommendedName>
        <fullName evidence="3">ACB domain-containing protein</fullName>
    </recommendedName>
</protein>
<evidence type="ECO:0000313" key="4">
    <source>
        <dbReference type="EMBL" id="TPX36257.1"/>
    </source>
</evidence>
<dbReference type="AlphaFoldDB" id="A0A507C5I5"/>
<evidence type="ECO:0000256" key="1">
    <source>
        <dbReference type="ARBA" id="ARBA00005567"/>
    </source>
</evidence>
<comment type="caution">
    <text evidence="4">The sequence shown here is derived from an EMBL/GenBank/DDBJ whole genome shotgun (WGS) entry which is preliminary data.</text>
</comment>
<dbReference type="InterPro" id="IPR035984">
    <property type="entry name" value="Acyl-CoA-binding_sf"/>
</dbReference>
<dbReference type="PROSITE" id="PS51228">
    <property type="entry name" value="ACB_2"/>
    <property type="match status" value="1"/>
</dbReference>
<dbReference type="STRING" id="1806994.A0A507C5I5"/>
<dbReference type="SUPFAM" id="SSF47027">
    <property type="entry name" value="Acyl-CoA binding protein"/>
    <property type="match status" value="1"/>
</dbReference>
<accession>A0A507C5I5</accession>
<comment type="similarity">
    <text evidence="1">Belongs to the ACBP family.</text>
</comment>
<dbReference type="PRINTS" id="PR00689">
    <property type="entry name" value="ACOABINDINGP"/>
</dbReference>
<keyword evidence="2" id="KW-0446">Lipid-binding</keyword>
<evidence type="ECO:0000313" key="5">
    <source>
        <dbReference type="Proteomes" id="UP000319731"/>
    </source>
</evidence>
<sequence length="92" mass="10069">MSDPASTGNAAFVQAAADAKVMTYKPNNDELLELYGLFKQSIFGDNETAKPGMFDLQGKAKWDAYTKCKGMSKEAAQAQYIVVVTKLRSKQP</sequence>
<name>A0A507C5I5_9FUNG</name>
<evidence type="ECO:0000259" key="3">
    <source>
        <dbReference type="PROSITE" id="PS51228"/>
    </source>
</evidence>
<dbReference type="GeneID" id="42002686"/>
<dbReference type="InterPro" id="IPR014352">
    <property type="entry name" value="FERM/acyl-CoA-bd_prot_sf"/>
</dbReference>
<dbReference type="OrthoDB" id="346910at2759"/>
<feature type="domain" description="ACB" evidence="3">
    <location>
        <begin position="1"/>
        <end position="92"/>
    </location>
</feature>
<evidence type="ECO:0000256" key="2">
    <source>
        <dbReference type="ARBA" id="ARBA00023121"/>
    </source>
</evidence>
<dbReference type="Gene3D" id="1.20.80.10">
    <property type="match status" value="1"/>
</dbReference>
<dbReference type="PANTHER" id="PTHR23310">
    <property type="entry name" value="ACYL-COA-BINDING PROTEIN, ACBP"/>
    <property type="match status" value="1"/>
</dbReference>
<dbReference type="EMBL" id="QEAO01000005">
    <property type="protein sequence ID" value="TPX36257.1"/>
    <property type="molecule type" value="Genomic_DNA"/>
</dbReference>
<dbReference type="PANTHER" id="PTHR23310:SF62">
    <property type="entry name" value="ACYL-COA BINDING PROTEIN 1, ISOFORM A"/>
    <property type="match status" value="1"/>
</dbReference>
<reference evidence="4 5" key="1">
    <citation type="journal article" date="2019" name="Sci. Rep.">
        <title>Comparative genomics of chytrid fungi reveal insights into the obligate biotrophic and pathogenic lifestyle of Synchytrium endobioticum.</title>
        <authorList>
            <person name="van de Vossenberg B.T.L.H."/>
            <person name="Warris S."/>
            <person name="Nguyen H.D.T."/>
            <person name="van Gent-Pelzer M.P.E."/>
            <person name="Joly D.L."/>
            <person name="van de Geest H.C."/>
            <person name="Bonants P.J.M."/>
            <person name="Smith D.S."/>
            <person name="Levesque C.A."/>
            <person name="van der Lee T.A.J."/>
        </authorList>
    </citation>
    <scope>NUCLEOTIDE SEQUENCE [LARGE SCALE GENOMIC DNA]</scope>
    <source>
        <strain evidence="4 5">JEL517</strain>
    </source>
</reference>
<dbReference type="Proteomes" id="UP000319731">
    <property type="component" value="Unassembled WGS sequence"/>
</dbReference>
<proteinExistence type="inferred from homology"/>